<dbReference type="Pfam" id="PF13759">
    <property type="entry name" value="2OG-FeII_Oxy_5"/>
    <property type="match status" value="1"/>
</dbReference>
<evidence type="ECO:0000313" key="2">
    <source>
        <dbReference type="Proteomes" id="UP000001422"/>
    </source>
</evidence>
<dbReference type="Gene3D" id="2.60.120.620">
    <property type="entry name" value="q2cbj1_9rhob like domain"/>
    <property type="match status" value="1"/>
</dbReference>
<protein>
    <recommendedName>
        <fullName evidence="3">Fe2OG dioxygenase domain-containing protein</fullName>
    </recommendedName>
</protein>
<gene>
    <name evidence="1" type="ordered locus">SYNW0496</name>
</gene>
<name>Q7U8W3_PARMW</name>
<dbReference type="RefSeq" id="WP_011127367.1">
    <property type="nucleotide sequence ID" value="NC_005070.1"/>
</dbReference>
<accession>Q7U8W3</accession>
<dbReference type="Proteomes" id="UP000001422">
    <property type="component" value="Chromosome"/>
</dbReference>
<reference evidence="1 2" key="1">
    <citation type="journal article" date="2003" name="Nature">
        <title>The genome of a motile marine Synechococcus.</title>
        <authorList>
            <person name="Palenik B."/>
            <person name="Brahamsha B."/>
            <person name="Larimer F."/>
            <person name="Land M."/>
            <person name="Hauser L."/>
            <person name="Chain P."/>
            <person name="Lamerdin J."/>
            <person name="Regala W."/>
            <person name="Allen E.A."/>
            <person name="McCarren J."/>
            <person name="Paulsen I."/>
            <person name="Dufresne A."/>
            <person name="Partensky F."/>
            <person name="Webb E."/>
            <person name="Waterbury J."/>
        </authorList>
    </citation>
    <scope>NUCLEOTIDE SEQUENCE [LARGE SCALE GENOMIC DNA]</scope>
    <source>
        <strain evidence="1 2">WH8102</strain>
    </source>
</reference>
<organism evidence="1 2">
    <name type="scientific">Parasynechococcus marenigrum (strain WH8102)</name>
    <dbReference type="NCBI Taxonomy" id="84588"/>
    <lineage>
        <taxon>Bacteria</taxon>
        <taxon>Bacillati</taxon>
        <taxon>Cyanobacteriota</taxon>
        <taxon>Cyanophyceae</taxon>
        <taxon>Synechococcales</taxon>
        <taxon>Prochlorococcaceae</taxon>
        <taxon>Parasynechococcus</taxon>
        <taxon>Parasynechococcus marenigrum</taxon>
    </lineage>
</organism>
<proteinExistence type="predicted"/>
<dbReference type="HOGENOM" id="CLU_1110947_0_0_3"/>
<dbReference type="STRING" id="84588.SYNW0496"/>
<keyword evidence="2" id="KW-1185">Reference proteome</keyword>
<dbReference type="eggNOG" id="ENOG502ZBX1">
    <property type="taxonomic scope" value="Bacteria"/>
</dbReference>
<dbReference type="InterPro" id="IPR012668">
    <property type="entry name" value="CHP02466"/>
</dbReference>
<dbReference type="EMBL" id="BX569690">
    <property type="protein sequence ID" value="CAE07011.1"/>
    <property type="molecule type" value="Genomic_DNA"/>
</dbReference>
<sequence length="235" mass="25322">MALQIHALFPTAVATAQLRLDPLELAAQLQTLLMLRGADEGNPNSGCAWTGDLNGVWQLHRHPDFSGLTDRVVEQAWAYLSAVGFDQAKLALHVQRCWPVLSDWDQVVGRHHHPNAHLSAVLYLSGSGSGEDGVLRIHAPSQPNELVPGSAAGHGGPIAAGHPLNQPHWDLAPQPGLLVLFPSRLDHSVLANGDPELLRCSISFDFVLTAPVDGDPPEYLAPHPSLWTPQPLEVN</sequence>
<dbReference type="KEGG" id="syw:SYNW0496"/>
<evidence type="ECO:0000313" key="1">
    <source>
        <dbReference type="EMBL" id="CAE07011.1"/>
    </source>
</evidence>
<dbReference type="AlphaFoldDB" id="Q7U8W3"/>
<evidence type="ECO:0008006" key="3">
    <source>
        <dbReference type="Google" id="ProtNLM"/>
    </source>
</evidence>